<sequence length="841" mass="93039">MSMVDVIKCCLDSISQISDDIKDAIVYLDAGSTESFQLLGAFSLLYELGAYSICSLEKSSPLDEVADGTSNADSEKKIVIITTRLLSDAHRYILRCLSTLQNVHQCAIFTSISETAHSAYPDSPLGPDAFREYESLLVLDYEEQLVRRSHTNSAPSGENLSNDTVAPKDKELPPIATTAEHISIYNAISSVKNPEKDTFIDKAVATRSKLVVSVHHFPLVLCPFSPRCFVLPSEGSVAEAHLSTEQENSISRGLPPISTGIPPDGEDVPPGATLTAQFLYHLATKMDLKLEIFSLGDFSKTVGKLLTDMSSLYDVGRRKRSAGLLVIDRTLDLLTPCCHGDSLVDQIFSSLPRRERTTTSLGSQNQLKYGPTYVRRAPLSVMIPLENFIQEEGSSRKSKSSLVECSEAFLSGWNGEKSLKSFDCDFLSGSFVSTDNYRGTPYLEAILDNRTKDGILLIKKWLQESLRLENISLSTKISPSNYVSKAELQALIKALTKTQSSLIRNKGIIHLAIAAFYVLDELHSSRWNAFNSAEKILTVNAGDTTQSLAAQINDLINKSAFVGVHEATTKGLLTLQDSLLLLVNGYILGGENFPTSGSNGPFSWQDEHSIKESIIDAIIENPAVSKLKFLQGLTEELDEANSNKKKQDKKEEILDQVETTDFDEEWDNWDDEDADNDKSKEKVYGDMQLKLELRDKVDNLFTFLHKLCKLKSNVMFREWSLSLENKFSDDPYSKKGMLYKVLSKVLEKQDVPGLEYHSTTVGRLFKSGFGRFGLGQTKQSLADQNVILVFVIGGINGVEVREVQEALSESSRPDIDLVLGGTTLLTPNDMFELLLGESGYI</sequence>
<accession>A0AAV0DF47</accession>
<dbReference type="AlphaFoldDB" id="A0AAV0DF47"/>
<dbReference type="Pfam" id="PF00995">
    <property type="entry name" value="Sec1"/>
    <property type="match status" value="1"/>
</dbReference>
<dbReference type="InterPro" id="IPR036045">
    <property type="entry name" value="Sec1-like_sf"/>
</dbReference>
<reference evidence="3" key="1">
    <citation type="submission" date="2022-07" db="EMBL/GenBank/DDBJ databases">
        <authorList>
            <person name="Macas J."/>
            <person name="Novak P."/>
            <person name="Neumann P."/>
        </authorList>
    </citation>
    <scope>NUCLEOTIDE SEQUENCE</scope>
</reference>
<dbReference type="PANTHER" id="PTHR11679">
    <property type="entry name" value="VESICLE PROTEIN SORTING-ASSOCIATED"/>
    <property type="match status" value="1"/>
</dbReference>
<gene>
    <name evidence="3" type="ORF">CEPIT_LOCUS14820</name>
</gene>
<dbReference type="SUPFAM" id="SSF56815">
    <property type="entry name" value="Sec1/munc18-like (SM) proteins"/>
    <property type="match status" value="2"/>
</dbReference>
<dbReference type="GO" id="GO:0016192">
    <property type="term" value="P:vesicle-mediated transport"/>
    <property type="evidence" value="ECO:0007669"/>
    <property type="project" value="InterPro"/>
</dbReference>
<evidence type="ECO:0000313" key="3">
    <source>
        <dbReference type="EMBL" id="CAH9099171.1"/>
    </source>
</evidence>
<dbReference type="Gene3D" id="3.40.50.1910">
    <property type="match status" value="1"/>
</dbReference>
<evidence type="ECO:0000313" key="4">
    <source>
        <dbReference type="Proteomes" id="UP001152523"/>
    </source>
</evidence>
<evidence type="ECO:0000256" key="2">
    <source>
        <dbReference type="SAM" id="MobiDB-lite"/>
    </source>
</evidence>
<organism evidence="3 4">
    <name type="scientific">Cuscuta epithymum</name>
    <dbReference type="NCBI Taxonomy" id="186058"/>
    <lineage>
        <taxon>Eukaryota</taxon>
        <taxon>Viridiplantae</taxon>
        <taxon>Streptophyta</taxon>
        <taxon>Embryophyta</taxon>
        <taxon>Tracheophyta</taxon>
        <taxon>Spermatophyta</taxon>
        <taxon>Magnoliopsida</taxon>
        <taxon>eudicotyledons</taxon>
        <taxon>Gunneridae</taxon>
        <taxon>Pentapetalae</taxon>
        <taxon>asterids</taxon>
        <taxon>lamiids</taxon>
        <taxon>Solanales</taxon>
        <taxon>Convolvulaceae</taxon>
        <taxon>Cuscuteae</taxon>
        <taxon>Cuscuta</taxon>
        <taxon>Cuscuta subgen. Cuscuta</taxon>
    </lineage>
</organism>
<dbReference type="InterPro" id="IPR027482">
    <property type="entry name" value="Sec1-like_dom2"/>
</dbReference>
<feature type="region of interest" description="Disordered" evidence="2">
    <location>
        <begin position="149"/>
        <end position="169"/>
    </location>
</feature>
<protein>
    <recommendedName>
        <fullName evidence="5">Sec1-like protein</fullName>
    </recommendedName>
</protein>
<proteinExistence type="inferred from homology"/>
<keyword evidence="4" id="KW-1185">Reference proteome</keyword>
<comment type="caution">
    <text evidence="3">The sequence shown here is derived from an EMBL/GenBank/DDBJ whole genome shotgun (WGS) entry which is preliminary data.</text>
</comment>
<evidence type="ECO:0000256" key="1">
    <source>
        <dbReference type="ARBA" id="ARBA00009884"/>
    </source>
</evidence>
<dbReference type="InterPro" id="IPR001619">
    <property type="entry name" value="Sec1-like"/>
</dbReference>
<name>A0AAV0DF47_9ASTE</name>
<dbReference type="Proteomes" id="UP001152523">
    <property type="component" value="Unassembled WGS sequence"/>
</dbReference>
<feature type="compositionally biased region" description="Polar residues" evidence="2">
    <location>
        <begin position="151"/>
        <end position="164"/>
    </location>
</feature>
<evidence type="ECO:0008006" key="5">
    <source>
        <dbReference type="Google" id="ProtNLM"/>
    </source>
</evidence>
<dbReference type="EMBL" id="CAMAPF010000104">
    <property type="protein sequence ID" value="CAH9099171.1"/>
    <property type="molecule type" value="Genomic_DNA"/>
</dbReference>
<comment type="similarity">
    <text evidence="1">Belongs to the STXBP/unc-18/SEC1 family.</text>
</comment>